<feature type="transmembrane region" description="Helical" evidence="3">
    <location>
        <begin position="165"/>
        <end position="190"/>
    </location>
</feature>
<gene>
    <name evidence="5" type="ORF">GR138_22535</name>
</gene>
<dbReference type="Gene3D" id="3.40.1090.10">
    <property type="entry name" value="Cytosolic phospholipase A2 catalytic domain"/>
    <property type="match status" value="2"/>
</dbReference>
<keyword evidence="3" id="KW-1133">Transmembrane helix</keyword>
<dbReference type="AlphaFoldDB" id="A0A6N8SMA9"/>
<dbReference type="InterPro" id="IPR016035">
    <property type="entry name" value="Acyl_Trfase/lysoPLipase"/>
</dbReference>
<evidence type="ECO:0000256" key="1">
    <source>
        <dbReference type="ARBA" id="ARBA00023098"/>
    </source>
</evidence>
<keyword evidence="3" id="KW-0812">Transmembrane</keyword>
<dbReference type="InterPro" id="IPR002641">
    <property type="entry name" value="PNPLA_dom"/>
</dbReference>
<sequence length="915" mass="99838">MQGVSDELSDQNKFDGVKAAEYDIILKRRNGDWGSGEGKLDTYGVPEHLFGVALSGGGIRSASFCLGVLQALNARGLIRRIDYLSTVSGGGYIGASMVAAMSRAGTEGQFPFSKTTDAHEQGGNLATTPASSDDVRDSEPVSHIRDHSRYLIPRGMADILPSLAIILRGIAVNAFLVLALIMPLAAVTVIANPVTQDLQRSIFFQVLAPPLSFGSMTCASSSWCEFPFVATLLLAVMTFLYLLLWGLWRSLPERHGIKGEMSDREVRSRGTKWSARLIGVTIATFVAEAQGPVLALLHDYLTRSAVHQTTVPTIAAVLGAFAVMTAGLRTTLVDWIQKALKDANIAVKLRAVASKGAFMAAGLIVPLLIYAAYLALSLWGIADWFGTTKGHYSLRPGFLADDSLASTLWVAVGVLLLWEFFVFVLRKEGRDTLRVFFDLMAANKRKTARGAISLVVAIAFLIAAAIVTRQNGKGYDLVEVYLLATAIVLMLTINFSENANGLHRLYRERLSVAFRLGADLERTKPLPLADLNEEKAPYLLINTTLNARQRTIFQLDQKRNVQPGASAAGIVDTKKTGRNPRRPDPAKRGRNAEFFLFSRNFVGSDLTGYVPTSSLPDKPQKFDLATAVAISGAAVSSSMGRVQIGLLRPTLALLNLRLGYWMLNPRFIETQPQQNIQGGLGLKYRRWYDFFRAYLVAESFGLLSGDAAKVYLTDGGHIDNIGLYQLLKRKCRVIIVADAEADPAMTFGALVDAERFARIDLGVRIDIKWQPVRVAALSRNASREQYIPEASPAHDCHFAIGEIDYGAGEKGVLLYIKAIATGDEPDYVLDYERRFPAFPHETTGDQFFSEEQMEAYRALGFHAAWRALAEPDPKKPSAPRPDDIARLLADLKTRLGIAPPAAVVVDDGGAMPGIA</sequence>
<dbReference type="EMBL" id="WUMK01000009">
    <property type="protein sequence ID" value="MXN47990.1"/>
    <property type="molecule type" value="Genomic_DNA"/>
</dbReference>
<dbReference type="RefSeq" id="WP_160861498.1">
    <property type="nucleotide sequence ID" value="NZ_WUMK01000009.1"/>
</dbReference>
<feature type="transmembrane region" description="Helical" evidence="3">
    <location>
        <begin position="480"/>
        <end position="499"/>
    </location>
</feature>
<keyword evidence="6" id="KW-1185">Reference proteome</keyword>
<dbReference type="OrthoDB" id="100544at2"/>
<feature type="transmembrane region" description="Helical" evidence="3">
    <location>
        <begin position="277"/>
        <end position="301"/>
    </location>
</feature>
<evidence type="ECO:0000313" key="6">
    <source>
        <dbReference type="Proteomes" id="UP000435802"/>
    </source>
</evidence>
<feature type="domain" description="PNPLA" evidence="4">
    <location>
        <begin position="53"/>
        <end position="116"/>
    </location>
</feature>
<protein>
    <recommendedName>
        <fullName evidence="4">PNPLA domain-containing protein</fullName>
    </recommendedName>
</protein>
<feature type="transmembrane region" description="Helical" evidence="3">
    <location>
        <begin position="404"/>
        <end position="426"/>
    </location>
</feature>
<dbReference type="SUPFAM" id="SSF52151">
    <property type="entry name" value="FabD/lysophospholipase-like"/>
    <property type="match status" value="1"/>
</dbReference>
<keyword evidence="1" id="KW-0443">Lipid metabolism</keyword>
<dbReference type="GO" id="GO:0046475">
    <property type="term" value="P:glycerophospholipid catabolic process"/>
    <property type="evidence" value="ECO:0007669"/>
    <property type="project" value="TreeGrafter"/>
</dbReference>
<dbReference type="PANTHER" id="PTHR10728:SF40">
    <property type="entry name" value="PATATIN FAMILY PROTEIN"/>
    <property type="match status" value="1"/>
</dbReference>
<comment type="caution">
    <text evidence="5">The sequence shown here is derived from an EMBL/GenBank/DDBJ whole genome shotgun (WGS) entry which is preliminary data.</text>
</comment>
<name>A0A6N8SMA9_9HYPH</name>
<evidence type="ECO:0000313" key="5">
    <source>
        <dbReference type="EMBL" id="MXN47990.1"/>
    </source>
</evidence>
<feature type="region of interest" description="Disordered" evidence="2">
    <location>
        <begin position="110"/>
        <end position="141"/>
    </location>
</feature>
<evidence type="ECO:0000256" key="2">
    <source>
        <dbReference type="SAM" id="MobiDB-lite"/>
    </source>
</evidence>
<proteinExistence type="predicted"/>
<feature type="transmembrane region" description="Helical" evidence="3">
    <location>
        <begin position="313"/>
        <end position="336"/>
    </location>
</feature>
<accession>A0A6N8SMA9</accession>
<dbReference type="PANTHER" id="PTHR10728">
    <property type="entry name" value="CYTOSOLIC PHOSPHOLIPASE A2"/>
    <property type="match status" value="1"/>
</dbReference>
<dbReference type="Pfam" id="PF01734">
    <property type="entry name" value="Patatin"/>
    <property type="match status" value="1"/>
</dbReference>
<keyword evidence="3" id="KW-0472">Membrane</keyword>
<evidence type="ECO:0000259" key="4">
    <source>
        <dbReference type="Pfam" id="PF01734"/>
    </source>
</evidence>
<feature type="transmembrane region" description="Helical" evidence="3">
    <location>
        <begin position="228"/>
        <end position="248"/>
    </location>
</feature>
<feature type="transmembrane region" description="Helical" evidence="3">
    <location>
        <begin position="447"/>
        <end position="468"/>
    </location>
</feature>
<reference evidence="5 6" key="1">
    <citation type="submission" date="2019-12" db="EMBL/GenBank/DDBJ databases">
        <title>Shinella kummerowiae sp. nov., a symbiotic bacterium isolated from root nodules of the herbal legume Kummerowia stipulacea.</title>
        <authorList>
            <person name="Gao J."/>
        </authorList>
    </citation>
    <scope>NUCLEOTIDE SEQUENCE [LARGE SCALE GENOMIC DNA]</scope>
    <source>
        <strain evidence="5 6">CCBAU 25048</strain>
    </source>
</reference>
<dbReference type="GO" id="GO:0005829">
    <property type="term" value="C:cytosol"/>
    <property type="evidence" value="ECO:0007669"/>
    <property type="project" value="TreeGrafter"/>
</dbReference>
<dbReference type="GO" id="GO:0004623">
    <property type="term" value="F:phospholipase A2 activity"/>
    <property type="evidence" value="ECO:0007669"/>
    <property type="project" value="TreeGrafter"/>
</dbReference>
<feature type="transmembrane region" description="Helical" evidence="3">
    <location>
        <begin position="357"/>
        <end position="382"/>
    </location>
</feature>
<dbReference type="Proteomes" id="UP000435802">
    <property type="component" value="Unassembled WGS sequence"/>
</dbReference>
<organism evidence="5 6">
    <name type="scientific">Shinella kummerowiae</name>
    <dbReference type="NCBI Taxonomy" id="417745"/>
    <lineage>
        <taxon>Bacteria</taxon>
        <taxon>Pseudomonadati</taxon>
        <taxon>Pseudomonadota</taxon>
        <taxon>Alphaproteobacteria</taxon>
        <taxon>Hyphomicrobiales</taxon>
        <taxon>Rhizobiaceae</taxon>
        <taxon>Shinella</taxon>
    </lineage>
</organism>
<evidence type="ECO:0000256" key="3">
    <source>
        <dbReference type="SAM" id="Phobius"/>
    </source>
</evidence>